<gene>
    <name evidence="1" type="ORF">AX660_00640</name>
</gene>
<protein>
    <submittedName>
        <fullName evidence="1">Uncharacterized protein</fullName>
    </submittedName>
</protein>
<evidence type="ECO:0000313" key="2">
    <source>
        <dbReference type="Proteomes" id="UP000070299"/>
    </source>
</evidence>
<keyword evidence="2" id="KW-1185">Reference proteome</keyword>
<dbReference type="RefSeq" id="WP_068370961.1">
    <property type="nucleotide sequence ID" value="NZ_LSNE01000001.1"/>
</dbReference>
<organism evidence="1 2">
    <name type="scientific">Paraglaciecola hydrolytica</name>
    <dbReference type="NCBI Taxonomy" id="1799789"/>
    <lineage>
        <taxon>Bacteria</taxon>
        <taxon>Pseudomonadati</taxon>
        <taxon>Pseudomonadota</taxon>
        <taxon>Gammaproteobacteria</taxon>
        <taxon>Alteromonadales</taxon>
        <taxon>Alteromonadaceae</taxon>
        <taxon>Paraglaciecola</taxon>
    </lineage>
</organism>
<reference evidence="2" key="1">
    <citation type="submission" date="2016-02" db="EMBL/GenBank/DDBJ databases">
        <authorList>
            <person name="Schultz-Johansen M."/>
            <person name="Glaring M.A."/>
            <person name="Bech P.K."/>
            <person name="Stougaard P."/>
        </authorList>
    </citation>
    <scope>NUCLEOTIDE SEQUENCE [LARGE SCALE GENOMIC DNA]</scope>
    <source>
        <strain evidence="2">S66</strain>
    </source>
</reference>
<dbReference type="OrthoDB" id="6388707at2"/>
<sequence>MVFYRRTADQYLSLLRVEFGDVAVIWLHGFSTGGKYTVVGHAEEGHPSFVIYTTVEFVSTNKELKPVAVISDYFIASLVRLDDSGIAEVTYLNNTGCEEPDTADCIGQINIFAQH</sequence>
<comment type="caution">
    <text evidence="1">The sequence shown here is derived from an EMBL/GenBank/DDBJ whole genome shotgun (WGS) entry which is preliminary data.</text>
</comment>
<accession>A0A136A702</accession>
<proteinExistence type="predicted"/>
<evidence type="ECO:0000313" key="1">
    <source>
        <dbReference type="EMBL" id="KXI31001.1"/>
    </source>
</evidence>
<dbReference type="AlphaFoldDB" id="A0A136A702"/>
<dbReference type="Proteomes" id="UP000070299">
    <property type="component" value="Unassembled WGS sequence"/>
</dbReference>
<name>A0A136A702_9ALTE</name>
<dbReference type="EMBL" id="LSNE01000001">
    <property type="protein sequence ID" value="KXI31001.1"/>
    <property type="molecule type" value="Genomic_DNA"/>
</dbReference>